<dbReference type="AlphaFoldDB" id="A0A7C4TWB8"/>
<dbReference type="SUPFAM" id="SSF53633">
    <property type="entry name" value="Carbamate kinase-like"/>
    <property type="match status" value="1"/>
</dbReference>
<feature type="binding site" evidence="11">
    <location>
        <position position="160"/>
    </location>
    <ligand>
        <name>ATP</name>
        <dbReference type="ChEBI" id="CHEBI:30616"/>
    </ligand>
</feature>
<evidence type="ECO:0000313" key="13">
    <source>
        <dbReference type="EMBL" id="HGW60748.1"/>
    </source>
</evidence>
<organism evidence="13">
    <name type="scientific">Caldisericum exile</name>
    <dbReference type="NCBI Taxonomy" id="693075"/>
    <lineage>
        <taxon>Bacteria</taxon>
        <taxon>Pseudomonadati</taxon>
        <taxon>Caldisericota/Cryosericota group</taxon>
        <taxon>Caldisericota</taxon>
        <taxon>Caldisericia</taxon>
        <taxon>Caldisericales</taxon>
        <taxon>Caldisericaceae</taxon>
        <taxon>Caldisericum</taxon>
    </lineage>
</organism>
<feature type="binding site" evidence="11">
    <location>
        <position position="169"/>
    </location>
    <ligand>
        <name>ATP</name>
        <dbReference type="ChEBI" id="CHEBI:30616"/>
    </ligand>
</feature>
<feature type="binding site" evidence="11">
    <location>
        <begin position="133"/>
        <end position="140"/>
    </location>
    <ligand>
        <name>UMP</name>
        <dbReference type="ChEBI" id="CHEBI:57865"/>
    </ligand>
</feature>
<evidence type="ECO:0000256" key="9">
    <source>
        <dbReference type="ARBA" id="ARBA00022975"/>
    </source>
</evidence>
<feature type="binding site" evidence="11">
    <location>
        <position position="72"/>
    </location>
    <ligand>
        <name>UMP</name>
        <dbReference type="ChEBI" id="CHEBI:57865"/>
    </ligand>
</feature>
<comment type="pathway">
    <text evidence="2 11">Pyrimidine metabolism; CTP biosynthesis via de novo pathway; UDP from UMP (UMPK route): step 1/1.</text>
</comment>
<feature type="binding site" evidence="11">
    <location>
        <position position="52"/>
    </location>
    <ligand>
        <name>UMP</name>
        <dbReference type="ChEBI" id="CHEBI:57865"/>
    </ligand>
</feature>
<evidence type="ECO:0000256" key="4">
    <source>
        <dbReference type="ARBA" id="ARBA00022490"/>
    </source>
</evidence>
<reference evidence="13" key="1">
    <citation type="journal article" date="2020" name="mSystems">
        <title>Genome- and Community-Level Interaction Insights into Carbon Utilization and Element Cycling Functions of Hydrothermarchaeota in Hydrothermal Sediment.</title>
        <authorList>
            <person name="Zhou Z."/>
            <person name="Liu Y."/>
            <person name="Xu W."/>
            <person name="Pan J."/>
            <person name="Luo Z.H."/>
            <person name="Li M."/>
        </authorList>
    </citation>
    <scope>NUCLEOTIDE SEQUENCE [LARGE SCALE GENOMIC DNA]</scope>
    <source>
        <strain evidence="13">SpSt-794</strain>
    </source>
</reference>
<dbReference type="GO" id="GO:0006225">
    <property type="term" value="P:UDP biosynthetic process"/>
    <property type="evidence" value="ECO:0007669"/>
    <property type="project" value="TreeGrafter"/>
</dbReference>
<keyword evidence="7 11" id="KW-0418">Kinase</keyword>
<comment type="similarity">
    <text evidence="3 11">Belongs to the UMP kinase family.</text>
</comment>
<accession>A0A7C4TWB8</accession>
<evidence type="ECO:0000256" key="2">
    <source>
        <dbReference type="ARBA" id="ARBA00004791"/>
    </source>
</evidence>
<evidence type="ECO:0000256" key="11">
    <source>
        <dbReference type="HAMAP-Rule" id="MF_01220"/>
    </source>
</evidence>
<dbReference type="NCBIfam" id="TIGR02075">
    <property type="entry name" value="pyrH_bact"/>
    <property type="match status" value="1"/>
</dbReference>
<evidence type="ECO:0000256" key="5">
    <source>
        <dbReference type="ARBA" id="ARBA00022679"/>
    </source>
</evidence>
<name>A0A7C4TWB8_9BACT</name>
<evidence type="ECO:0000256" key="1">
    <source>
        <dbReference type="ARBA" id="ARBA00004496"/>
    </source>
</evidence>
<dbReference type="PIRSF" id="PIRSF005650">
    <property type="entry name" value="Uridylate_kin"/>
    <property type="match status" value="1"/>
</dbReference>
<dbReference type="EC" id="2.7.4.22" evidence="11"/>
<gene>
    <name evidence="11" type="primary">pyrH</name>
    <name evidence="13" type="ORF">ENV82_04895</name>
</gene>
<dbReference type="UniPathway" id="UPA00159">
    <property type="reaction ID" value="UER00275"/>
</dbReference>
<comment type="caution">
    <text evidence="11">Lacks conserved residue(s) required for the propagation of feature annotation.</text>
</comment>
<keyword evidence="4 11" id="KW-0963">Cytoplasm</keyword>
<evidence type="ECO:0000256" key="7">
    <source>
        <dbReference type="ARBA" id="ARBA00022777"/>
    </source>
</evidence>
<evidence type="ECO:0000256" key="6">
    <source>
        <dbReference type="ARBA" id="ARBA00022741"/>
    </source>
</evidence>
<comment type="function">
    <text evidence="11">Catalyzes the reversible phosphorylation of UMP to UDP.</text>
</comment>
<comment type="subcellular location">
    <subcellularLocation>
        <location evidence="1 11">Cytoplasm</location>
    </subcellularLocation>
</comment>
<evidence type="ECO:0000256" key="8">
    <source>
        <dbReference type="ARBA" id="ARBA00022840"/>
    </source>
</evidence>
<dbReference type="EMBL" id="DTHV01000147">
    <property type="protein sequence ID" value="HGW60748.1"/>
    <property type="molecule type" value="Genomic_DNA"/>
</dbReference>
<dbReference type="HAMAP" id="MF_01220_B">
    <property type="entry name" value="PyrH_B"/>
    <property type="match status" value="1"/>
</dbReference>
<evidence type="ECO:0000256" key="3">
    <source>
        <dbReference type="ARBA" id="ARBA00007614"/>
    </source>
</evidence>
<dbReference type="FunFam" id="3.40.1160.10:FF:000001">
    <property type="entry name" value="Uridylate kinase"/>
    <property type="match status" value="1"/>
</dbReference>
<proteinExistence type="inferred from homology"/>
<keyword evidence="6 11" id="KW-0547">Nucleotide-binding</keyword>
<keyword evidence="5 11" id="KW-0808">Transferase</keyword>
<feature type="binding site" evidence="11">
    <location>
        <position position="57"/>
    </location>
    <ligand>
        <name>ATP</name>
        <dbReference type="ChEBI" id="CHEBI:30616"/>
    </ligand>
</feature>
<keyword evidence="8 11" id="KW-0067">ATP-binding</keyword>
<dbReference type="PANTHER" id="PTHR42833">
    <property type="entry name" value="URIDYLATE KINASE"/>
    <property type="match status" value="1"/>
</dbReference>
<dbReference type="GO" id="GO:0033862">
    <property type="term" value="F:UMP kinase activity"/>
    <property type="evidence" value="ECO:0007669"/>
    <property type="project" value="UniProtKB-EC"/>
</dbReference>
<dbReference type="GO" id="GO:0005737">
    <property type="term" value="C:cytoplasm"/>
    <property type="evidence" value="ECO:0007669"/>
    <property type="project" value="UniProtKB-SubCell"/>
</dbReference>
<sequence>MPQYKRIILKLSGEALADEEGAGISKNTLDNLASQILYLYNSGIEMGIVIGGGNILRGAEAEKLSIDRATGDYMGMLATIINALAIQNALIARGIDARVMSSFTIPQVAEPYILAKALSHFAKKRVIIFGGGTGLPFFSTDTTAALRALELKAEALFKATKVDAIYSDDPFKNASAIRYETITYTDFLLKNLKVMDATAVSLCRDFKLPIILFSIKGKDTLVKAVIEGKIGTVIKEG</sequence>
<comment type="subunit">
    <text evidence="11">Homohexamer.</text>
</comment>
<feature type="binding site" evidence="11">
    <location>
        <position position="166"/>
    </location>
    <ligand>
        <name>ATP</name>
        <dbReference type="ChEBI" id="CHEBI:30616"/>
    </ligand>
</feature>
<feature type="domain" description="Aspartate/glutamate/uridylate kinase" evidence="12">
    <location>
        <begin position="5"/>
        <end position="214"/>
    </location>
</feature>
<dbReference type="InterPro" id="IPR015963">
    <property type="entry name" value="Uridylate_kinase_bac"/>
</dbReference>
<comment type="caution">
    <text evidence="13">The sequence shown here is derived from an EMBL/GenBank/DDBJ whole genome shotgun (WGS) entry which is preliminary data.</text>
</comment>
<dbReference type="GO" id="GO:0005524">
    <property type="term" value="F:ATP binding"/>
    <property type="evidence" value="ECO:0007669"/>
    <property type="project" value="UniProtKB-KW"/>
</dbReference>
<dbReference type="InterPro" id="IPR011817">
    <property type="entry name" value="Uridylate_kinase"/>
</dbReference>
<dbReference type="Gene3D" id="3.40.1160.10">
    <property type="entry name" value="Acetylglutamate kinase-like"/>
    <property type="match status" value="1"/>
</dbReference>
<dbReference type="PANTHER" id="PTHR42833:SF4">
    <property type="entry name" value="URIDYLATE KINASE PUMPKIN, CHLOROPLASTIC"/>
    <property type="match status" value="1"/>
</dbReference>
<evidence type="ECO:0000256" key="10">
    <source>
        <dbReference type="ARBA" id="ARBA00047767"/>
    </source>
</evidence>
<dbReference type="InterPro" id="IPR036393">
    <property type="entry name" value="AceGlu_kinase-like_sf"/>
</dbReference>
<keyword evidence="9 11" id="KW-0665">Pyrimidine biosynthesis</keyword>
<feature type="binding site" evidence="11">
    <location>
        <position position="53"/>
    </location>
    <ligand>
        <name>ATP</name>
        <dbReference type="ChEBI" id="CHEBI:30616"/>
    </ligand>
</feature>
<comment type="activity regulation">
    <text evidence="11">Inhibited by UTP.</text>
</comment>
<dbReference type="GO" id="GO:0044210">
    <property type="term" value="P:'de novo' CTP biosynthetic process"/>
    <property type="evidence" value="ECO:0007669"/>
    <property type="project" value="UniProtKB-UniRule"/>
</dbReference>
<dbReference type="CDD" id="cd04254">
    <property type="entry name" value="AAK_UMPK-PyrH-Ec"/>
    <property type="match status" value="1"/>
</dbReference>
<dbReference type="Pfam" id="PF00696">
    <property type="entry name" value="AA_kinase"/>
    <property type="match status" value="1"/>
</dbReference>
<feature type="binding site" evidence="11">
    <location>
        <begin position="10"/>
        <end position="13"/>
    </location>
    <ligand>
        <name>ATP</name>
        <dbReference type="ChEBI" id="CHEBI:30616"/>
    </ligand>
</feature>
<evidence type="ECO:0000259" key="12">
    <source>
        <dbReference type="Pfam" id="PF00696"/>
    </source>
</evidence>
<dbReference type="InterPro" id="IPR001048">
    <property type="entry name" value="Asp/Glu/Uridylate_kinase"/>
</dbReference>
<protein>
    <recommendedName>
        <fullName evidence="11">Uridylate kinase</fullName>
        <shortName evidence="11">UK</shortName>
        <ecNumber evidence="11">2.7.4.22</ecNumber>
    </recommendedName>
    <alternativeName>
        <fullName evidence="11">Uridine monophosphate kinase</fullName>
        <shortName evidence="11">UMP kinase</shortName>
        <shortName evidence="11">UMPK</shortName>
    </alternativeName>
</protein>
<comment type="catalytic activity">
    <reaction evidence="10 11">
        <text>UMP + ATP = UDP + ADP</text>
        <dbReference type="Rhea" id="RHEA:24400"/>
        <dbReference type="ChEBI" id="CHEBI:30616"/>
        <dbReference type="ChEBI" id="CHEBI:57865"/>
        <dbReference type="ChEBI" id="CHEBI:58223"/>
        <dbReference type="ChEBI" id="CHEBI:456216"/>
        <dbReference type="EC" id="2.7.4.22"/>
    </reaction>
</comment>